<dbReference type="PROSITE" id="PS51669">
    <property type="entry name" value="4FE4S_MOW_BIS_MGD"/>
    <property type="match status" value="1"/>
</dbReference>
<comment type="caution">
    <text evidence="6">The sequence shown here is derived from an EMBL/GenBank/DDBJ whole genome shotgun (WGS) entry which is preliminary data.</text>
</comment>
<dbReference type="CDD" id="cd00508">
    <property type="entry name" value="MopB_CT_Fdh-Nap-like"/>
    <property type="match status" value="1"/>
</dbReference>
<dbReference type="Gene3D" id="2.20.25.90">
    <property type="entry name" value="ADC-like domains"/>
    <property type="match status" value="1"/>
</dbReference>
<dbReference type="RefSeq" id="WP_345102099.1">
    <property type="nucleotide sequence ID" value="NZ_BAABCV010000004.1"/>
</dbReference>
<dbReference type="Pfam" id="PF04879">
    <property type="entry name" value="Molybdop_Fe4S4"/>
    <property type="match status" value="1"/>
</dbReference>
<protein>
    <submittedName>
        <fullName evidence="6">Nitrate reductase</fullName>
    </submittedName>
</protein>
<sequence length="781" mass="86594">MIQSRNSITDIWGERHPYYGEWPARVDQSLTAEPDHWVKSACVLCSNGCGLDIAVKDGCIVGVRGRAEDRVNHGRLGPKGLHAWMANNSKDRLTKPLIRKNGALVEATWDEAMEMIVEKSKEIIVEQTGLGIGFYTSGQLFLEEYYTLGIIGKAGIGTPHMDGNTRLCTATSAAALKESFGSDGQPGSYTDLDTTDTILHCGHNIASQQTVLWTRILDRLAGPNPPKLIVIDPRKTFTAEKATVHLAPRVGTNIPVINGLLNLIIQSGNINTDFISRHTVGYDDLVKVVSKWTPEKVEHLSGVPAFKLKEAADLLAQTKTLVSTVLQGFYQSMQATAASVQVNNLHLIRGMIGRDGCGIYQMNGQPTAQNTRECGADGDLPAFRNWSNKQHVAELAKIWNIETDKIPHWAPPTHAMQIWRYAEQGSIRLLWISGTNPAVSLPELARVRKILDKEDLLVIVQDAFMTETCQHADIVLPAAIWGEKTGCFTNVDRTVHLSNKAVNPPGDARSDLDIFIDYARRMDFKDKDGNPLIKWNDAEGAFEGWKECSKGRPCDYSGMSYKKLNIGSGIQWPCNDEYPDGAKHLYTDHTFNTAKDYCETYGHDLDTGAAVTEEEYKVLDPKGKAFIKPSDYTPPHELPDEEYPFMLTTGRVVYHFHTRTKTGRSKQLNDAAPDAFIQMSEEDAAELGVAEGDMVEVESRRGKVTEPVKIGGIEPGLLFIPFHYGYWDNPGRSRAANELTITEWDPVSKQPHFKYSAVKIKKAGQGVLGKIRSAISQFTKQ</sequence>
<evidence type="ECO:0000256" key="1">
    <source>
        <dbReference type="ARBA" id="ARBA00022485"/>
    </source>
</evidence>
<proteinExistence type="predicted"/>
<dbReference type="PANTHER" id="PTHR43105:SF10">
    <property type="entry name" value="NADH-QUINONE OXIDOREDUCTASE SUBUNIT G"/>
    <property type="match status" value="1"/>
</dbReference>
<evidence type="ECO:0000313" key="7">
    <source>
        <dbReference type="Proteomes" id="UP001500841"/>
    </source>
</evidence>
<keyword evidence="2" id="KW-0479">Metal-binding</keyword>
<gene>
    <name evidence="6" type="ORF">GCM10022392_13490</name>
</gene>
<dbReference type="SUPFAM" id="SSF53706">
    <property type="entry name" value="Formate dehydrogenase/DMSO reductase, domains 1-3"/>
    <property type="match status" value="1"/>
</dbReference>
<organism evidence="6 7">
    <name type="scientific">Mucilaginibacter panaciglaebae</name>
    <dbReference type="NCBI Taxonomy" id="502331"/>
    <lineage>
        <taxon>Bacteria</taxon>
        <taxon>Pseudomonadati</taxon>
        <taxon>Bacteroidota</taxon>
        <taxon>Sphingobacteriia</taxon>
        <taxon>Sphingobacteriales</taxon>
        <taxon>Sphingobacteriaceae</taxon>
        <taxon>Mucilaginibacter</taxon>
    </lineage>
</organism>
<dbReference type="PANTHER" id="PTHR43105">
    <property type="entry name" value="RESPIRATORY NITRATE REDUCTASE"/>
    <property type="match status" value="1"/>
</dbReference>
<dbReference type="InterPro" id="IPR006963">
    <property type="entry name" value="Mopterin_OxRdtase_4Fe-4S_dom"/>
</dbReference>
<evidence type="ECO:0000256" key="2">
    <source>
        <dbReference type="ARBA" id="ARBA00022723"/>
    </source>
</evidence>
<dbReference type="InterPro" id="IPR009010">
    <property type="entry name" value="Asp_de-COase-like_dom_sf"/>
</dbReference>
<dbReference type="SUPFAM" id="SSF50692">
    <property type="entry name" value="ADC-like"/>
    <property type="match status" value="1"/>
</dbReference>
<keyword evidence="1" id="KW-0004">4Fe-4S</keyword>
<reference evidence="7" key="1">
    <citation type="journal article" date="2019" name="Int. J. Syst. Evol. Microbiol.">
        <title>The Global Catalogue of Microorganisms (GCM) 10K type strain sequencing project: providing services to taxonomists for standard genome sequencing and annotation.</title>
        <authorList>
            <consortium name="The Broad Institute Genomics Platform"/>
            <consortium name="The Broad Institute Genome Sequencing Center for Infectious Disease"/>
            <person name="Wu L."/>
            <person name="Ma J."/>
        </authorList>
    </citation>
    <scope>NUCLEOTIDE SEQUENCE [LARGE SCALE GENOMIC DNA]</scope>
    <source>
        <strain evidence="7">JCM 17085</strain>
    </source>
</reference>
<evidence type="ECO:0000256" key="4">
    <source>
        <dbReference type="ARBA" id="ARBA00023014"/>
    </source>
</evidence>
<evidence type="ECO:0000256" key="3">
    <source>
        <dbReference type="ARBA" id="ARBA00023004"/>
    </source>
</evidence>
<dbReference type="InterPro" id="IPR006656">
    <property type="entry name" value="Mopterin_OxRdtase"/>
</dbReference>
<dbReference type="Gene3D" id="2.40.40.20">
    <property type="match status" value="1"/>
</dbReference>
<dbReference type="EMBL" id="BAABCV010000004">
    <property type="protein sequence ID" value="GAA4092510.1"/>
    <property type="molecule type" value="Genomic_DNA"/>
</dbReference>
<dbReference type="Gene3D" id="3.40.50.740">
    <property type="match status" value="1"/>
</dbReference>
<evidence type="ECO:0000259" key="5">
    <source>
        <dbReference type="PROSITE" id="PS51669"/>
    </source>
</evidence>
<dbReference type="InterPro" id="IPR006657">
    <property type="entry name" value="MoPterin_dinucl-bd_dom"/>
</dbReference>
<dbReference type="Gene3D" id="3.40.228.10">
    <property type="entry name" value="Dimethylsulfoxide Reductase, domain 2"/>
    <property type="match status" value="1"/>
</dbReference>
<dbReference type="Pfam" id="PF00384">
    <property type="entry name" value="Molybdopterin"/>
    <property type="match status" value="1"/>
</dbReference>
<feature type="domain" description="4Fe-4S Mo/W bis-MGD-type" evidence="5">
    <location>
        <begin position="35"/>
        <end position="91"/>
    </location>
</feature>
<accession>A0ABP7WNQ6</accession>
<keyword evidence="7" id="KW-1185">Reference proteome</keyword>
<dbReference type="InterPro" id="IPR050123">
    <property type="entry name" value="Prok_molybdopt-oxidoreductase"/>
</dbReference>
<dbReference type="SMART" id="SM00926">
    <property type="entry name" value="Molybdop_Fe4S4"/>
    <property type="match status" value="1"/>
</dbReference>
<dbReference type="Pfam" id="PF01568">
    <property type="entry name" value="Molydop_binding"/>
    <property type="match status" value="1"/>
</dbReference>
<keyword evidence="4" id="KW-0411">Iron-sulfur</keyword>
<dbReference type="Proteomes" id="UP001500841">
    <property type="component" value="Unassembled WGS sequence"/>
</dbReference>
<dbReference type="CDD" id="cd02754">
    <property type="entry name" value="MopB_Nitrate-R-NapA-like"/>
    <property type="match status" value="1"/>
</dbReference>
<evidence type="ECO:0000313" key="6">
    <source>
        <dbReference type="EMBL" id="GAA4092510.1"/>
    </source>
</evidence>
<name>A0ABP7WNQ6_9SPHI</name>
<keyword evidence="3" id="KW-0408">Iron</keyword>